<dbReference type="InterPro" id="IPR002575">
    <property type="entry name" value="Aminoglycoside_PTrfase"/>
</dbReference>
<dbReference type="OrthoDB" id="9810277at2"/>
<dbReference type="Gene3D" id="3.40.50.300">
    <property type="entry name" value="P-loop containing nucleotide triphosphate hydrolases"/>
    <property type="match status" value="1"/>
</dbReference>
<dbReference type="PANTHER" id="PTHR43883:SF1">
    <property type="entry name" value="GLUCONOKINASE"/>
    <property type="match status" value="1"/>
</dbReference>
<feature type="domain" description="Aminoglycoside phosphotransferase" evidence="1">
    <location>
        <begin position="99"/>
        <end position="263"/>
    </location>
</feature>
<dbReference type="Proteomes" id="UP000001868">
    <property type="component" value="Chromosome"/>
</dbReference>
<dbReference type="InterPro" id="IPR011009">
    <property type="entry name" value="Kinase-like_dom_sf"/>
</dbReference>
<dbReference type="eggNOG" id="COG0645">
    <property type="taxonomic scope" value="Bacteria"/>
</dbReference>
<dbReference type="AlphaFoldDB" id="B4RHV5"/>
<dbReference type="SUPFAM" id="SSF52540">
    <property type="entry name" value="P-loop containing nucleoside triphosphate hydrolases"/>
    <property type="match status" value="1"/>
</dbReference>
<organism evidence="2 3">
    <name type="scientific">Phenylobacterium zucineum (strain HLK1)</name>
    <dbReference type="NCBI Taxonomy" id="450851"/>
    <lineage>
        <taxon>Bacteria</taxon>
        <taxon>Pseudomonadati</taxon>
        <taxon>Pseudomonadota</taxon>
        <taxon>Alphaproteobacteria</taxon>
        <taxon>Caulobacterales</taxon>
        <taxon>Caulobacteraceae</taxon>
        <taxon>Phenylobacterium</taxon>
    </lineage>
</organism>
<evidence type="ECO:0000313" key="3">
    <source>
        <dbReference type="Proteomes" id="UP000001868"/>
    </source>
</evidence>
<protein>
    <recommendedName>
        <fullName evidence="1">Aminoglycoside phosphotransferase domain-containing protein</fullName>
    </recommendedName>
</protein>
<reference evidence="2 3" key="1">
    <citation type="journal article" date="2008" name="BMC Genomics">
        <title>Complete genome of Phenylobacterium zucineum - a novel facultative intracellular bacterium isolated from human erythroleukemia cell line K562.</title>
        <authorList>
            <person name="Luo Y."/>
            <person name="Xu X."/>
            <person name="Ding Z."/>
            <person name="Liu Z."/>
            <person name="Zhang B."/>
            <person name="Yan Z."/>
            <person name="Sun J."/>
            <person name="Hu S."/>
            <person name="Hu X."/>
        </authorList>
    </citation>
    <scope>NUCLEOTIDE SEQUENCE [LARGE SCALE GENOMIC DNA]</scope>
    <source>
        <strain evidence="2 3">HLK1</strain>
    </source>
</reference>
<dbReference type="STRING" id="450851.PHZ_c2737"/>
<proteinExistence type="predicted"/>
<dbReference type="eggNOG" id="COG2187">
    <property type="taxonomic scope" value="Bacteria"/>
</dbReference>
<dbReference type="Pfam" id="PF13671">
    <property type="entry name" value="AAA_33"/>
    <property type="match status" value="1"/>
</dbReference>
<dbReference type="Gene3D" id="3.90.1200.10">
    <property type="match status" value="1"/>
</dbReference>
<dbReference type="SUPFAM" id="SSF56112">
    <property type="entry name" value="Protein kinase-like (PK-like)"/>
    <property type="match status" value="1"/>
</dbReference>
<sequence length="494" mass="53146">MSEVPEAELTAWLAGRSERTIETACARVFLSGDVALKLKRHVNLGYVDFSTADRRLWALERELEFNRPAAPHIYRAVRRITRAADGGFALDGPGETVDHVLEMRRFDETAVLSVRPEVVDGPMAEALGRTIAGFHARAPLRPQGGLTALAFTVGSNAQLLRETCPGLDPARVERLIELTEAELERQAGLLAHRAATGFARRCHGDLHLGNILLEDGRPVLFDCIEFNDLLSDLDVLYDVAFLLMDLDFRGRRDAAVRVLSAYMDEAARSFPADLWDGLAALPLMLSTRAAVRAHVEAHSGDDAKAGAYVEAGIAHLSPPPPVLMAVGGLSGSGKSTFARAAAPQLGASPGAVILRTDEIRKRLLGAPPTQAMPPEAYTPEFYARTYDAMIADAGAMLKAGRAVVLDATFIDPALRSRAERLAVECGVPFEGIWLDAPAQVLETRVAGRTGDASDATVEVLRGQLERLDPNIGWRRIDASGAPDAAARAWKAGAS</sequence>
<dbReference type="EMBL" id="CP000747">
    <property type="protein sequence ID" value="ACG79146.1"/>
    <property type="molecule type" value="Genomic_DNA"/>
</dbReference>
<evidence type="ECO:0000259" key="1">
    <source>
        <dbReference type="Pfam" id="PF01636"/>
    </source>
</evidence>
<dbReference type="HOGENOM" id="CLU_026771_1_0_5"/>
<dbReference type="PANTHER" id="PTHR43883">
    <property type="entry name" value="SLR0207 PROTEIN"/>
    <property type="match status" value="1"/>
</dbReference>
<evidence type="ECO:0000313" key="2">
    <source>
        <dbReference type="EMBL" id="ACG79146.1"/>
    </source>
</evidence>
<dbReference type="KEGG" id="pzu:PHZ_c2737"/>
<dbReference type="InterPro" id="IPR052732">
    <property type="entry name" value="Cell-binding_unc_protein"/>
</dbReference>
<accession>B4RHV5</accession>
<gene>
    <name evidence="2" type="ordered locus">PHZ_c2737</name>
</gene>
<dbReference type="RefSeq" id="WP_012523284.1">
    <property type="nucleotide sequence ID" value="NC_011144.1"/>
</dbReference>
<dbReference type="Pfam" id="PF01636">
    <property type="entry name" value="APH"/>
    <property type="match status" value="1"/>
</dbReference>
<keyword evidence="3" id="KW-1185">Reference proteome</keyword>
<name>B4RHV5_PHEZH</name>
<dbReference type="InterPro" id="IPR027417">
    <property type="entry name" value="P-loop_NTPase"/>
</dbReference>